<dbReference type="AlphaFoldDB" id="A0A9P9WH19"/>
<name>A0A9P9WH19_9PEZI</name>
<evidence type="ECO:0000256" key="1">
    <source>
        <dbReference type="SAM" id="SignalP"/>
    </source>
</evidence>
<reference evidence="2" key="1">
    <citation type="submission" date="2021-03" db="EMBL/GenBank/DDBJ databases">
        <title>Revisited historic fungal species revealed as producer of novel bioactive compounds through whole genome sequencing and comparative genomics.</title>
        <authorList>
            <person name="Vignolle G.A."/>
            <person name="Hochenegger N."/>
            <person name="Mach R.L."/>
            <person name="Mach-Aigner A.R."/>
            <person name="Javad Rahimi M."/>
            <person name="Salim K.A."/>
            <person name="Chan C.M."/>
            <person name="Lim L.B.L."/>
            <person name="Cai F."/>
            <person name="Druzhinina I.S."/>
            <person name="U'Ren J.M."/>
            <person name="Derntl C."/>
        </authorList>
    </citation>
    <scope>NUCLEOTIDE SEQUENCE</scope>
    <source>
        <strain evidence="2">TUCIM 5799</strain>
    </source>
</reference>
<feature type="chain" id="PRO_5040326642" evidence="1">
    <location>
        <begin position="20"/>
        <end position="183"/>
    </location>
</feature>
<keyword evidence="3" id="KW-1185">Reference proteome</keyword>
<comment type="caution">
    <text evidence="2">The sequence shown here is derived from an EMBL/GenBank/DDBJ whole genome shotgun (WGS) entry which is preliminary data.</text>
</comment>
<feature type="signal peptide" evidence="1">
    <location>
        <begin position="1"/>
        <end position="19"/>
    </location>
</feature>
<proteinExistence type="predicted"/>
<dbReference type="Proteomes" id="UP000829685">
    <property type="component" value="Unassembled WGS sequence"/>
</dbReference>
<protein>
    <submittedName>
        <fullName evidence="2">Uncharacterized protein</fullName>
    </submittedName>
</protein>
<evidence type="ECO:0000313" key="3">
    <source>
        <dbReference type="Proteomes" id="UP000829685"/>
    </source>
</evidence>
<organism evidence="2 3">
    <name type="scientific">Neoarthrinium moseri</name>
    <dbReference type="NCBI Taxonomy" id="1658444"/>
    <lineage>
        <taxon>Eukaryota</taxon>
        <taxon>Fungi</taxon>
        <taxon>Dikarya</taxon>
        <taxon>Ascomycota</taxon>
        <taxon>Pezizomycotina</taxon>
        <taxon>Sordariomycetes</taxon>
        <taxon>Xylariomycetidae</taxon>
        <taxon>Amphisphaeriales</taxon>
        <taxon>Apiosporaceae</taxon>
        <taxon>Neoarthrinium</taxon>
    </lineage>
</organism>
<evidence type="ECO:0000313" key="2">
    <source>
        <dbReference type="EMBL" id="KAI1862892.1"/>
    </source>
</evidence>
<dbReference type="EMBL" id="JAFIMR010000026">
    <property type="protein sequence ID" value="KAI1862892.1"/>
    <property type="molecule type" value="Genomic_DNA"/>
</dbReference>
<accession>A0A9P9WH19</accession>
<gene>
    <name evidence="2" type="ORF">JX265_008938</name>
</gene>
<keyword evidence="1" id="KW-0732">Signal</keyword>
<sequence>MKLLLIACFTAALANFAAALSYNQPVADIVTSSFTTSTVVRSEPLPSQSAATGGRGDEVIVLSEEPGSNSSLSMAASMLSYTCYAESKTNADDCQAVIDSIRSLNADLYLTKDECRGYTHGTCIAKICQKGDLETLCTTSWLADRLASPLMANCMKNGENGVLADCTDFMGDCGHNRIWLSNL</sequence>